<proteinExistence type="predicted"/>
<name>A8RTC3_ENTBW</name>
<accession>A8RTC3</accession>
<reference evidence="3 4" key="2">
    <citation type="submission" date="2007-09" db="EMBL/GenBank/DDBJ databases">
        <title>Draft genome sequence of Clostridium bolteae (ATCC BAA-613).</title>
        <authorList>
            <person name="Sudarsanam P."/>
            <person name="Ley R."/>
            <person name="Guruge J."/>
            <person name="Turnbaugh P.J."/>
            <person name="Mahowald M."/>
            <person name="Liep D."/>
            <person name="Gordon J."/>
        </authorList>
    </citation>
    <scope>NUCLEOTIDE SEQUENCE [LARGE SCALE GENOMIC DNA]</scope>
    <source>
        <strain evidence="4">ATCC BAA-613 / DSM 15670 / CCUG 46953 / JCM 12243 / WAL 16351</strain>
    </source>
</reference>
<dbReference type="eggNOG" id="COG1653">
    <property type="taxonomic scope" value="Bacteria"/>
</dbReference>
<protein>
    <recommendedName>
        <fullName evidence="5">Extracellular solute-binding protein</fullName>
    </recommendedName>
</protein>
<evidence type="ECO:0008006" key="5">
    <source>
        <dbReference type="Google" id="ProtNLM"/>
    </source>
</evidence>
<feature type="chain" id="PRO_5002728871" description="Extracellular solute-binding protein" evidence="2">
    <location>
        <begin position="26"/>
        <end position="755"/>
    </location>
</feature>
<dbReference type="Gene3D" id="3.40.190.10">
    <property type="entry name" value="Periplasmic binding protein-like II"/>
    <property type="match status" value="2"/>
</dbReference>
<evidence type="ECO:0000256" key="2">
    <source>
        <dbReference type="SAM" id="SignalP"/>
    </source>
</evidence>
<dbReference type="EMBL" id="ABCC02000032">
    <property type="protein sequence ID" value="EDP16185.1"/>
    <property type="molecule type" value="Genomic_DNA"/>
</dbReference>
<dbReference type="HOGENOM" id="CLU_020013_0_0_9"/>
<evidence type="ECO:0000313" key="4">
    <source>
        <dbReference type="Proteomes" id="UP000005396"/>
    </source>
</evidence>
<dbReference type="PaxDb" id="411902-CLOBOL_03622"/>
<sequence length="755" mass="83791">MTMKNKLMSLCLAVSILSGCLWGCAAPSGTAGGSTGEQQTKSKTQEEKQQEGPMGRYAESSISISLEEGETAADIIQTGDQVLELYTVKDKKASRYIWTGEKWEKQDNSLLEGLEFPYGTLHMIWGEDKNRYVLYQGGDDYKTYMMKLTEGQEPMMLLDPVFSVKNDQGYYDVRPDFAAVSEEGLIFLSHSRVTDVYTPEGELVLSLPQQWSSMEWKGTGLLKGNRYITYSESSYISYDISGMSASAKEEIPFQSPDFDMWAPMASDGSGGIYIANPRGIHHMNQGGSLWETVADGTLNSLSLPSANLRKLFAGNQNDFYVWMSQDDKEELKHYTYDPQMPSVPTQTLTVYGLNLEQTDTIHQAASMFQLEHPDVRVELIDGQITSGSTTVSDTIRALNTELLGGNGADLLVLDGLPAESYIEKGILEDMKDFLSPMIASGELTEQVSKPYTEESGSIYQIPTRMTLLAAYGDSQAAASLVSMEAMRAYQEDPSHLPLRPKTNYESLLRQILMLRYDEVVDMRTGKPYPDKIKELLETVKVLGEANGAKSAFDKSEDGGRGNVYNLMPGLDGLLGSEYSRVDQGMSAVAIDKIDGMYNILLPLAVQRKHGFTMENVNASYLPSGTMGINQACQNKEMAREFILFVLGRDVQSKDLSDGLPVNTLAVRDWVDREDNKDTSVAVSGDDGYELTGSWPTKEERQLVFDVAAKADHPIRMDRVLTDIIINETKGYFEGRLSLEQAAQNAQNKAMLYFSE</sequence>
<evidence type="ECO:0000313" key="3">
    <source>
        <dbReference type="EMBL" id="EDP16185.1"/>
    </source>
</evidence>
<dbReference type="SUPFAM" id="SSF53850">
    <property type="entry name" value="Periplasmic binding protein-like II"/>
    <property type="match status" value="1"/>
</dbReference>
<dbReference type="AlphaFoldDB" id="A8RTC3"/>
<reference evidence="3 4" key="1">
    <citation type="submission" date="2007-08" db="EMBL/GenBank/DDBJ databases">
        <authorList>
            <person name="Fulton L."/>
            <person name="Clifton S."/>
            <person name="Fulton B."/>
            <person name="Xu J."/>
            <person name="Minx P."/>
            <person name="Pepin K.H."/>
            <person name="Johnson M."/>
            <person name="Thiruvilangam P."/>
            <person name="Bhonagiri V."/>
            <person name="Nash W.E."/>
            <person name="Mardis E.R."/>
            <person name="Wilson R.K."/>
        </authorList>
    </citation>
    <scope>NUCLEOTIDE SEQUENCE [LARGE SCALE GENOMIC DNA]</scope>
    <source>
        <strain evidence="4">ATCC BAA-613 / DSM 15670 / CCUG 46953 / JCM 12243 / WAL 16351</strain>
    </source>
</reference>
<evidence type="ECO:0000256" key="1">
    <source>
        <dbReference type="SAM" id="MobiDB-lite"/>
    </source>
</evidence>
<dbReference type="PROSITE" id="PS51257">
    <property type="entry name" value="PROKAR_LIPOPROTEIN"/>
    <property type="match status" value="1"/>
</dbReference>
<gene>
    <name evidence="3" type="ORF">CLOBOL_03622</name>
</gene>
<feature type="signal peptide" evidence="2">
    <location>
        <begin position="1"/>
        <end position="25"/>
    </location>
</feature>
<comment type="caution">
    <text evidence="3">The sequence shown here is derived from an EMBL/GenBank/DDBJ whole genome shotgun (WGS) entry which is preliminary data.</text>
</comment>
<organism evidence="3 4">
    <name type="scientific">Enterocloster bolteae (strain ATCC BAA-613 / DSM 15670 / CCUG 46953 / JCM 12243 / WAL 16351)</name>
    <name type="common">Clostridium bolteae</name>
    <dbReference type="NCBI Taxonomy" id="411902"/>
    <lineage>
        <taxon>Bacteria</taxon>
        <taxon>Bacillati</taxon>
        <taxon>Bacillota</taxon>
        <taxon>Clostridia</taxon>
        <taxon>Lachnospirales</taxon>
        <taxon>Lachnospiraceae</taxon>
        <taxon>Enterocloster</taxon>
    </lineage>
</organism>
<dbReference type="Proteomes" id="UP000005396">
    <property type="component" value="Unassembled WGS sequence"/>
</dbReference>
<feature type="region of interest" description="Disordered" evidence="1">
    <location>
        <begin position="31"/>
        <end position="57"/>
    </location>
</feature>
<keyword evidence="2" id="KW-0732">Signal</keyword>